<feature type="transmembrane region" description="Helical" evidence="8">
    <location>
        <begin position="133"/>
        <end position="151"/>
    </location>
</feature>
<dbReference type="Pfam" id="PF13231">
    <property type="entry name" value="PMT_2"/>
    <property type="match status" value="1"/>
</dbReference>
<dbReference type="InterPro" id="IPR038731">
    <property type="entry name" value="RgtA/B/C-like"/>
</dbReference>
<dbReference type="GO" id="GO:0009103">
    <property type="term" value="P:lipopolysaccharide biosynthetic process"/>
    <property type="evidence" value="ECO:0007669"/>
    <property type="project" value="UniProtKB-ARBA"/>
</dbReference>
<dbReference type="STRING" id="536979.SAMN04488055_3631"/>
<feature type="transmembrane region" description="Helical" evidence="8">
    <location>
        <begin position="398"/>
        <end position="416"/>
    </location>
</feature>
<evidence type="ECO:0000256" key="1">
    <source>
        <dbReference type="ARBA" id="ARBA00004651"/>
    </source>
</evidence>
<feature type="transmembrane region" description="Helical" evidence="8">
    <location>
        <begin position="423"/>
        <end position="443"/>
    </location>
</feature>
<dbReference type="InterPro" id="IPR050297">
    <property type="entry name" value="LipidA_mod_glycosyltrf_83"/>
</dbReference>
<dbReference type="AlphaFoldDB" id="A0A1N6J559"/>
<evidence type="ECO:0000256" key="4">
    <source>
        <dbReference type="ARBA" id="ARBA00022679"/>
    </source>
</evidence>
<feature type="transmembrane region" description="Helical" evidence="8">
    <location>
        <begin position="251"/>
        <end position="272"/>
    </location>
</feature>
<evidence type="ECO:0000256" key="3">
    <source>
        <dbReference type="ARBA" id="ARBA00022676"/>
    </source>
</evidence>
<evidence type="ECO:0000256" key="2">
    <source>
        <dbReference type="ARBA" id="ARBA00022475"/>
    </source>
</evidence>
<keyword evidence="5 8" id="KW-0812">Transmembrane</keyword>
<organism evidence="10 11">
    <name type="scientific">Chitinophaga niabensis</name>
    <dbReference type="NCBI Taxonomy" id="536979"/>
    <lineage>
        <taxon>Bacteria</taxon>
        <taxon>Pseudomonadati</taxon>
        <taxon>Bacteroidota</taxon>
        <taxon>Chitinophagia</taxon>
        <taxon>Chitinophagales</taxon>
        <taxon>Chitinophagaceae</taxon>
        <taxon>Chitinophaga</taxon>
    </lineage>
</organism>
<dbReference type="GO" id="GO:0010041">
    <property type="term" value="P:response to iron(III) ion"/>
    <property type="evidence" value="ECO:0007669"/>
    <property type="project" value="TreeGrafter"/>
</dbReference>
<evidence type="ECO:0000256" key="7">
    <source>
        <dbReference type="ARBA" id="ARBA00023136"/>
    </source>
</evidence>
<evidence type="ECO:0000313" key="11">
    <source>
        <dbReference type="Proteomes" id="UP000185003"/>
    </source>
</evidence>
<keyword evidence="7 8" id="KW-0472">Membrane</keyword>
<feature type="domain" description="Glycosyltransferase RgtA/B/C/D-like" evidence="9">
    <location>
        <begin position="57"/>
        <end position="214"/>
    </location>
</feature>
<name>A0A1N6J559_9BACT</name>
<gene>
    <name evidence="10" type="ORF">SAMN04488055_3631</name>
</gene>
<accession>A0A1N6J559</accession>
<evidence type="ECO:0000256" key="8">
    <source>
        <dbReference type="SAM" id="Phobius"/>
    </source>
</evidence>
<keyword evidence="2" id="KW-1003">Cell membrane</keyword>
<evidence type="ECO:0000259" key="9">
    <source>
        <dbReference type="Pfam" id="PF13231"/>
    </source>
</evidence>
<feature type="transmembrane region" description="Helical" evidence="8">
    <location>
        <begin position="315"/>
        <end position="336"/>
    </location>
</feature>
<dbReference type="PANTHER" id="PTHR33908:SF3">
    <property type="entry name" value="UNDECAPRENYL PHOSPHATE-ALPHA-4-AMINO-4-DEOXY-L-ARABINOSE ARABINOSYL TRANSFERASE"/>
    <property type="match status" value="1"/>
</dbReference>
<comment type="subcellular location">
    <subcellularLocation>
        <location evidence="1">Cell membrane</location>
        <topology evidence="1">Multi-pass membrane protein</topology>
    </subcellularLocation>
</comment>
<keyword evidence="11" id="KW-1185">Reference proteome</keyword>
<keyword evidence="3 10" id="KW-0328">Glycosyltransferase</keyword>
<dbReference type="OrthoDB" id="9792789at2"/>
<dbReference type="RefSeq" id="WP_074240846.1">
    <property type="nucleotide sequence ID" value="NZ_FSRA01000002.1"/>
</dbReference>
<feature type="transmembrane region" description="Helical" evidence="8">
    <location>
        <begin position="348"/>
        <end position="370"/>
    </location>
</feature>
<feature type="transmembrane region" description="Helical" evidence="8">
    <location>
        <begin position="157"/>
        <end position="186"/>
    </location>
</feature>
<feature type="transmembrane region" description="Helical" evidence="8">
    <location>
        <begin position="198"/>
        <end position="218"/>
    </location>
</feature>
<dbReference type="EMBL" id="FSRA01000002">
    <property type="protein sequence ID" value="SIO39289.1"/>
    <property type="molecule type" value="Genomic_DNA"/>
</dbReference>
<reference evidence="10 11" key="1">
    <citation type="submission" date="2016-11" db="EMBL/GenBank/DDBJ databases">
        <authorList>
            <person name="Jaros S."/>
            <person name="Januszkiewicz K."/>
            <person name="Wedrychowicz H."/>
        </authorList>
    </citation>
    <scope>NUCLEOTIDE SEQUENCE [LARGE SCALE GENOMIC DNA]</scope>
    <source>
        <strain evidence="10 11">DSM 24787</strain>
    </source>
</reference>
<keyword evidence="6 8" id="KW-1133">Transmembrane helix</keyword>
<sequence length="545" mass="62702">MKYLLIAIVAALLFIPFLGAVHLFDWDEINFAEAAREMIVTGNYSQVQIDFQPFWEKPPLFIWMQAISMNIFGINDFAARLPNAIVGIATLLTFFHIGKKQVDEKFGIWWALIYAGSWLPHFYFKSGIIDPTFNYFIFVALYFASRITWSAKPTRMAIFSGIFLGLAVLTKGPAAFLIAVLALLVYWIVNKFRIQIKIVHLLLIMVFSLLTTALWFGYEIAAHGWWFVNEFVVYQWRLFSTPDAGHGGPFFYHWIVLLIGCFPASIFLLSYFQTSRTKSIYLQQSGESKDFRVWMWVLFWVVLLLFSIVKTKIVHYSSLCYFPLSYLAALQIYRLLEGRFTLKGWNISLIMVIGIILGLAIGLLPLVGIYKHELIPHIGDPFARANLEADVPFSFGEMGYGIGYMILVIVSCVMLFNKKVKQGLLCLFISTIFILEATVLNFVPKVEKFSQGAAIEYFESFIGKDVYVHPLSYHSYAHLYYTRKQPGGDPAYYKENQKDNKWLLEGNIDKPAYFICRIQDSAPWRAHPNLEVTGEKNGFVFFKRK</sequence>
<dbReference type="PANTHER" id="PTHR33908">
    <property type="entry name" value="MANNOSYLTRANSFERASE YKCB-RELATED"/>
    <property type="match status" value="1"/>
</dbReference>
<dbReference type="GO" id="GO:0005886">
    <property type="term" value="C:plasma membrane"/>
    <property type="evidence" value="ECO:0007669"/>
    <property type="project" value="UniProtKB-SubCell"/>
</dbReference>
<evidence type="ECO:0000313" key="10">
    <source>
        <dbReference type="EMBL" id="SIO39289.1"/>
    </source>
</evidence>
<evidence type="ECO:0000256" key="6">
    <source>
        <dbReference type="ARBA" id="ARBA00022989"/>
    </source>
</evidence>
<proteinExistence type="predicted"/>
<keyword evidence="4 10" id="KW-0808">Transferase</keyword>
<feature type="transmembrane region" description="Helical" evidence="8">
    <location>
        <begin position="106"/>
        <end position="124"/>
    </location>
</feature>
<dbReference type="GO" id="GO:0016763">
    <property type="term" value="F:pentosyltransferase activity"/>
    <property type="evidence" value="ECO:0007669"/>
    <property type="project" value="TreeGrafter"/>
</dbReference>
<dbReference type="Proteomes" id="UP000185003">
    <property type="component" value="Unassembled WGS sequence"/>
</dbReference>
<feature type="transmembrane region" description="Helical" evidence="8">
    <location>
        <begin position="293"/>
        <end position="309"/>
    </location>
</feature>
<protein>
    <submittedName>
        <fullName evidence="10">Dolichyl-phosphate-mannose-protein mannosyltransferase</fullName>
    </submittedName>
</protein>
<evidence type="ECO:0000256" key="5">
    <source>
        <dbReference type="ARBA" id="ARBA00022692"/>
    </source>
</evidence>